<reference evidence="2" key="1">
    <citation type="submission" date="2020-10" db="EMBL/GenBank/DDBJ databases">
        <title>Mucilaginibacter mali sp. nov., isolated from rhizosphere soil of apple orchard.</title>
        <authorList>
            <person name="Lee J.-S."/>
            <person name="Kim H.S."/>
            <person name="Kim J.-S."/>
        </authorList>
    </citation>
    <scope>NUCLEOTIDE SEQUENCE</scope>
    <source>
        <strain evidence="2">KCTC 22746</strain>
    </source>
</reference>
<evidence type="ECO:0000259" key="1">
    <source>
        <dbReference type="Pfam" id="PF12867"/>
    </source>
</evidence>
<dbReference type="RefSeq" id="WP_194110648.1">
    <property type="nucleotide sequence ID" value="NZ_JADFFL010000002.1"/>
</dbReference>
<protein>
    <submittedName>
        <fullName evidence="2">DinB family protein</fullName>
    </submittedName>
</protein>
<keyword evidence="3" id="KW-1185">Reference proteome</keyword>
<dbReference type="AlphaFoldDB" id="A0A929PWK7"/>
<dbReference type="InterPro" id="IPR034660">
    <property type="entry name" value="DinB/YfiT-like"/>
</dbReference>
<dbReference type="SUPFAM" id="SSF109854">
    <property type="entry name" value="DinB/YfiT-like putative metalloenzymes"/>
    <property type="match status" value="1"/>
</dbReference>
<evidence type="ECO:0000313" key="3">
    <source>
        <dbReference type="Proteomes" id="UP000622475"/>
    </source>
</evidence>
<dbReference type="Gene3D" id="1.20.120.450">
    <property type="entry name" value="dinb family like domain"/>
    <property type="match status" value="1"/>
</dbReference>
<dbReference type="EMBL" id="JADFFL010000002">
    <property type="protein sequence ID" value="MBE9661460.1"/>
    <property type="molecule type" value="Genomic_DNA"/>
</dbReference>
<proteinExistence type="predicted"/>
<comment type="caution">
    <text evidence="2">The sequence shown here is derived from an EMBL/GenBank/DDBJ whole genome shotgun (WGS) entry which is preliminary data.</text>
</comment>
<dbReference type="Pfam" id="PF12867">
    <property type="entry name" value="DinB_2"/>
    <property type="match status" value="1"/>
</dbReference>
<dbReference type="Proteomes" id="UP000622475">
    <property type="component" value="Unassembled WGS sequence"/>
</dbReference>
<organism evidence="2 3">
    <name type="scientific">Mucilaginibacter myungsuensis</name>
    <dbReference type="NCBI Taxonomy" id="649104"/>
    <lineage>
        <taxon>Bacteria</taxon>
        <taxon>Pseudomonadati</taxon>
        <taxon>Bacteroidota</taxon>
        <taxon>Sphingobacteriia</taxon>
        <taxon>Sphingobacteriales</taxon>
        <taxon>Sphingobacteriaceae</taxon>
        <taxon>Mucilaginibacter</taxon>
    </lineage>
</organism>
<accession>A0A929PWK7</accession>
<dbReference type="InterPro" id="IPR024775">
    <property type="entry name" value="DinB-like"/>
</dbReference>
<gene>
    <name evidence="2" type="ORF">IRJ16_06155</name>
</gene>
<evidence type="ECO:0000313" key="2">
    <source>
        <dbReference type="EMBL" id="MBE9661460.1"/>
    </source>
</evidence>
<sequence>MNIIAERKKTEAVLDTYRAWIDKVSDERFAETPPGGGWSYAEVYSHIMQATLGSTIALERCTQKTCKPTNKGANWLGKAILFFGMFPPGIRTKQPAKVAERMPAIKISKEEARNYIIKCRQRLDAMVALMLNLENDGRVAHPRLGMLSAGQWLKFIRIHLNHHLKQLKRIEKKF</sequence>
<feature type="domain" description="DinB-like" evidence="1">
    <location>
        <begin position="11"/>
        <end position="167"/>
    </location>
</feature>
<name>A0A929PWK7_9SPHI</name>